<feature type="transmembrane region" description="Helical" evidence="12">
    <location>
        <begin position="352"/>
        <end position="375"/>
    </location>
</feature>
<sequence length="464" mass="50623">MDLDPVLLARIQFAFTIVFHIVFPAFTIGLSAWIATLHGMTLWTKDPHHADLAAFWTKIFAVSFAMGVVSGIVLTYQFGTNWSGFATLAGNVVGPLIAYEVLTAFFLEASFLGILLFGRDRVPPALHFTAAVLVAVGTAISAFWILSANSWMQAPVGYEMRDGVAFPTDWMAIIFNPTFPLRLAHMLVAAYITTGFVVLAIGARYWIAGKHIREAETMVKMALGMLIVLTPLQILIGDQHGLDTLEHQPAKIAAIEAHWDGEHAAPLVLFAIPDQSGEKNDFEIAIPNIASLILTHDWNGLFPGLKSFAAEDRPPVLPVFFSFRVMVGIGFLMAAIALWGGLAWFRGKLFEAGWYMSALQYVWPLGFIAVIAGWITTEIGRQPWVVTGLLRTEDAISPVGALNILVSLVLFVLVYAVVFASGIFFINRLLVKGPMRRTAHDDEGVASRPISAATEAGREAIKGA</sequence>
<keyword evidence="6 12" id="KW-0812">Transmembrane</keyword>
<feature type="transmembrane region" description="Helical" evidence="12">
    <location>
        <begin position="125"/>
        <end position="146"/>
    </location>
</feature>
<dbReference type="GO" id="GO:0009055">
    <property type="term" value="F:electron transfer activity"/>
    <property type="evidence" value="ECO:0007669"/>
    <property type="project" value="UniProtKB-UniRule"/>
</dbReference>
<keyword evidence="14" id="KW-1185">Reference proteome</keyword>
<dbReference type="Pfam" id="PF01654">
    <property type="entry name" value="Cyt_bd_oxida_I"/>
    <property type="match status" value="1"/>
</dbReference>
<dbReference type="InterPro" id="IPR002585">
    <property type="entry name" value="Cyt-d_ubiquinol_oxidase_su_1"/>
</dbReference>
<evidence type="ECO:0000256" key="11">
    <source>
        <dbReference type="ARBA" id="ARBA00023136"/>
    </source>
</evidence>
<evidence type="ECO:0000256" key="6">
    <source>
        <dbReference type="ARBA" id="ARBA00022692"/>
    </source>
</evidence>
<dbReference type="PANTHER" id="PTHR30365">
    <property type="entry name" value="CYTOCHROME D UBIQUINOL OXIDASE"/>
    <property type="match status" value="1"/>
</dbReference>
<dbReference type="PANTHER" id="PTHR30365:SF14">
    <property type="entry name" value="CYTOCHROME BD MENAQUINOL OXIDASE SUBUNIT I-RELATED"/>
    <property type="match status" value="1"/>
</dbReference>
<feature type="transmembrane region" description="Helical" evidence="12">
    <location>
        <begin position="12"/>
        <end position="34"/>
    </location>
</feature>
<evidence type="ECO:0000256" key="2">
    <source>
        <dbReference type="ARBA" id="ARBA00009819"/>
    </source>
</evidence>
<feature type="transmembrane region" description="Helical" evidence="12">
    <location>
        <begin position="96"/>
        <end position="118"/>
    </location>
</feature>
<dbReference type="GO" id="GO:0019646">
    <property type="term" value="P:aerobic electron transport chain"/>
    <property type="evidence" value="ECO:0007669"/>
    <property type="project" value="InterPro"/>
</dbReference>
<keyword evidence="3 12" id="KW-0813">Transport</keyword>
<keyword evidence="5 12" id="KW-0349">Heme</keyword>
<keyword evidence="7 12" id="KW-0479">Metal-binding</keyword>
<feature type="transmembrane region" description="Helical" evidence="12">
    <location>
        <begin position="395"/>
        <end position="426"/>
    </location>
</feature>
<dbReference type="Proteomes" id="UP000631694">
    <property type="component" value="Unassembled WGS sequence"/>
</dbReference>
<keyword evidence="10 12" id="KW-0408">Iron</keyword>
<keyword evidence="8 12" id="KW-0249">Electron transport</keyword>
<name>A0A931I2D4_9HYPH</name>
<evidence type="ECO:0000256" key="4">
    <source>
        <dbReference type="ARBA" id="ARBA00022475"/>
    </source>
</evidence>
<evidence type="ECO:0000256" key="8">
    <source>
        <dbReference type="ARBA" id="ARBA00022982"/>
    </source>
</evidence>
<dbReference type="GO" id="GO:0070069">
    <property type="term" value="C:cytochrome complex"/>
    <property type="evidence" value="ECO:0007669"/>
    <property type="project" value="UniProtKB-UniRule"/>
</dbReference>
<feature type="transmembrane region" description="Helical" evidence="12">
    <location>
        <begin position="321"/>
        <end position="345"/>
    </location>
</feature>
<evidence type="ECO:0000256" key="9">
    <source>
        <dbReference type="ARBA" id="ARBA00022989"/>
    </source>
</evidence>
<proteinExistence type="inferred from homology"/>
<dbReference type="GO" id="GO:0046872">
    <property type="term" value="F:metal ion binding"/>
    <property type="evidence" value="ECO:0007669"/>
    <property type="project" value="UniProtKB-UniRule"/>
</dbReference>
<evidence type="ECO:0000256" key="1">
    <source>
        <dbReference type="ARBA" id="ARBA00004651"/>
    </source>
</evidence>
<keyword evidence="9 12" id="KW-1133">Transmembrane helix</keyword>
<organism evidence="13 14">
    <name type="scientific">Methylobrevis albus</name>
    <dbReference type="NCBI Taxonomy" id="2793297"/>
    <lineage>
        <taxon>Bacteria</taxon>
        <taxon>Pseudomonadati</taxon>
        <taxon>Pseudomonadota</taxon>
        <taxon>Alphaproteobacteria</taxon>
        <taxon>Hyphomicrobiales</taxon>
        <taxon>Pleomorphomonadaceae</taxon>
        <taxon>Methylobrevis</taxon>
    </lineage>
</organism>
<feature type="transmembrane region" description="Helical" evidence="12">
    <location>
        <begin position="55"/>
        <end position="76"/>
    </location>
</feature>
<feature type="transmembrane region" description="Helical" evidence="12">
    <location>
        <begin position="183"/>
        <end position="207"/>
    </location>
</feature>
<comment type="subcellular location">
    <subcellularLocation>
        <location evidence="12">Cell inner membrane</location>
    </subcellularLocation>
    <subcellularLocation>
        <location evidence="1">Cell membrane</location>
        <topology evidence="1">Multi-pass membrane protein</topology>
    </subcellularLocation>
</comment>
<dbReference type="GO" id="GO:0016682">
    <property type="term" value="F:oxidoreductase activity, acting on diphenols and related substances as donors, oxygen as acceptor"/>
    <property type="evidence" value="ECO:0007669"/>
    <property type="project" value="TreeGrafter"/>
</dbReference>
<protein>
    <submittedName>
        <fullName evidence="13">Cytochrome ubiquinol oxidase subunit I</fullName>
    </submittedName>
</protein>
<evidence type="ECO:0000256" key="12">
    <source>
        <dbReference type="PIRNR" id="PIRNR006446"/>
    </source>
</evidence>
<evidence type="ECO:0000313" key="14">
    <source>
        <dbReference type="Proteomes" id="UP000631694"/>
    </source>
</evidence>
<dbReference type="RefSeq" id="WP_197311244.1">
    <property type="nucleotide sequence ID" value="NZ_JADZLT010000050.1"/>
</dbReference>
<feature type="transmembrane region" description="Helical" evidence="12">
    <location>
        <begin position="219"/>
        <end position="236"/>
    </location>
</feature>
<dbReference type="AlphaFoldDB" id="A0A931I2D4"/>
<evidence type="ECO:0000256" key="5">
    <source>
        <dbReference type="ARBA" id="ARBA00022617"/>
    </source>
</evidence>
<evidence type="ECO:0000313" key="13">
    <source>
        <dbReference type="EMBL" id="MBH0238154.1"/>
    </source>
</evidence>
<keyword evidence="4 12" id="KW-1003">Cell membrane</keyword>
<dbReference type="EMBL" id="JADZLT010000050">
    <property type="protein sequence ID" value="MBH0238154.1"/>
    <property type="molecule type" value="Genomic_DNA"/>
</dbReference>
<comment type="caution">
    <text evidence="13">The sequence shown here is derived from an EMBL/GenBank/DDBJ whole genome shotgun (WGS) entry which is preliminary data.</text>
</comment>
<gene>
    <name evidence="13" type="ORF">I5731_10000</name>
</gene>
<dbReference type="GO" id="GO:0020037">
    <property type="term" value="F:heme binding"/>
    <property type="evidence" value="ECO:0007669"/>
    <property type="project" value="TreeGrafter"/>
</dbReference>
<dbReference type="GO" id="GO:0005886">
    <property type="term" value="C:plasma membrane"/>
    <property type="evidence" value="ECO:0007669"/>
    <property type="project" value="UniProtKB-SubCell"/>
</dbReference>
<reference evidence="13" key="1">
    <citation type="submission" date="2020-12" db="EMBL/GenBank/DDBJ databases">
        <title>Methylobrevis albus sp. nov., isolated from fresh water lack sediment.</title>
        <authorList>
            <person name="Zou Q."/>
        </authorList>
    </citation>
    <scope>NUCLEOTIDE SEQUENCE</scope>
    <source>
        <strain evidence="13">L22</strain>
    </source>
</reference>
<comment type="similarity">
    <text evidence="2 12">Belongs to the cytochrome ubiquinol oxidase subunit 1 family.</text>
</comment>
<dbReference type="PIRSF" id="PIRSF006446">
    <property type="entry name" value="Cyt_quinol_oxidase_1"/>
    <property type="match status" value="1"/>
</dbReference>
<evidence type="ECO:0000256" key="10">
    <source>
        <dbReference type="ARBA" id="ARBA00023004"/>
    </source>
</evidence>
<keyword evidence="11 12" id="KW-0472">Membrane</keyword>
<evidence type="ECO:0000256" key="3">
    <source>
        <dbReference type="ARBA" id="ARBA00022448"/>
    </source>
</evidence>
<accession>A0A931I2D4</accession>
<evidence type="ECO:0000256" key="7">
    <source>
        <dbReference type="ARBA" id="ARBA00022723"/>
    </source>
</evidence>